<dbReference type="InterPro" id="IPR036866">
    <property type="entry name" value="RibonucZ/Hydroxyglut_hydro"/>
</dbReference>
<proteinExistence type="predicted"/>
<organism evidence="1 2">
    <name type="scientific">Dyella marensis</name>
    <dbReference type="NCBI Taxonomy" id="500610"/>
    <lineage>
        <taxon>Bacteria</taxon>
        <taxon>Pseudomonadati</taxon>
        <taxon>Pseudomonadota</taxon>
        <taxon>Gammaproteobacteria</taxon>
        <taxon>Lysobacterales</taxon>
        <taxon>Rhodanobacteraceae</taxon>
        <taxon>Dyella</taxon>
    </lineage>
</organism>
<evidence type="ECO:0000313" key="1">
    <source>
        <dbReference type="EMBL" id="SFE17177.1"/>
    </source>
</evidence>
<dbReference type="Proteomes" id="UP000199477">
    <property type="component" value="Unassembled WGS sequence"/>
</dbReference>
<keyword evidence="2" id="KW-1185">Reference proteome</keyword>
<dbReference type="STRING" id="500610.SAMN02799615_00574"/>
<reference evidence="2" key="1">
    <citation type="submission" date="2016-10" db="EMBL/GenBank/DDBJ databases">
        <authorList>
            <person name="Varghese N."/>
            <person name="Submissions S."/>
        </authorList>
    </citation>
    <scope>NUCLEOTIDE SEQUENCE [LARGE SCALE GENOMIC DNA]</scope>
    <source>
        <strain evidence="2">UNC178MFTsu3.1</strain>
    </source>
</reference>
<dbReference type="InterPro" id="IPR052159">
    <property type="entry name" value="Competence_DNA_uptake"/>
</dbReference>
<name>A0A1I1YC50_9GAMM</name>
<sequence length="322" mass="36456">MSHSLRTVSTRFRAYQLDQPGSSYSYMAGDHFTLIEAMATTMSRESIKHELDLCRRTTIDTLHITSWDTDHCNVSGLEWILENCRPTRIEYPGYEPHTDTAKDAKKMILAYKQRHSSNSRPIRLQQVDPPYVLSLNPAEGLGYNDIVYHPKGLVEKSNDNSTIKFFRAGMFNVLSLGDVEHANIGAGLRRCKILCRETDIMILAHHGAEGGITTRKFLNHIDPLLGICTSNHGNQYEHPSPSTRALFDNDRPLYTTKRGDVVIRSIDSHGDKFEVVDLEASSTKEAERRVFTSRKSRLLRANADAIRNTYNRGGFKMGTPRT</sequence>
<protein>
    <submittedName>
        <fullName evidence="1">Competence protein ComEC</fullName>
    </submittedName>
</protein>
<dbReference type="RefSeq" id="WP_035322863.1">
    <property type="nucleotide sequence ID" value="NZ_FONH01000001.1"/>
</dbReference>
<dbReference type="PANTHER" id="PTHR30619:SF1">
    <property type="entry name" value="RECOMBINATION PROTEIN 2"/>
    <property type="match status" value="1"/>
</dbReference>
<dbReference type="PANTHER" id="PTHR30619">
    <property type="entry name" value="DNA INTERNALIZATION/COMPETENCE PROTEIN COMEC/REC2"/>
    <property type="match status" value="1"/>
</dbReference>
<dbReference type="EMBL" id="FONH01000001">
    <property type="protein sequence ID" value="SFE17177.1"/>
    <property type="molecule type" value="Genomic_DNA"/>
</dbReference>
<accession>A0A1I1YC50</accession>
<dbReference type="AlphaFoldDB" id="A0A1I1YC50"/>
<dbReference type="Gene3D" id="3.60.15.10">
    <property type="entry name" value="Ribonuclease Z/Hydroxyacylglutathione hydrolase-like"/>
    <property type="match status" value="1"/>
</dbReference>
<gene>
    <name evidence="1" type="ORF">SAMN02799615_00574</name>
</gene>
<evidence type="ECO:0000313" key="2">
    <source>
        <dbReference type="Proteomes" id="UP000199477"/>
    </source>
</evidence>
<dbReference type="SUPFAM" id="SSF56281">
    <property type="entry name" value="Metallo-hydrolase/oxidoreductase"/>
    <property type="match status" value="1"/>
</dbReference>